<keyword evidence="5" id="KW-1185">Reference proteome</keyword>
<keyword evidence="1" id="KW-0378">Hydrolase</keyword>
<reference evidence="5" key="1">
    <citation type="journal article" date="2019" name="Int. J. Syst. Evol. Microbiol.">
        <title>The Global Catalogue of Microorganisms (GCM) 10K type strain sequencing project: providing services to taxonomists for standard genome sequencing and annotation.</title>
        <authorList>
            <consortium name="The Broad Institute Genomics Platform"/>
            <consortium name="The Broad Institute Genome Sequencing Center for Infectious Disease"/>
            <person name="Wu L."/>
            <person name="Ma J."/>
        </authorList>
    </citation>
    <scope>NUCLEOTIDE SEQUENCE [LARGE SCALE GENOMIC DNA]</scope>
    <source>
        <strain evidence="5">JCM 17695</strain>
    </source>
</reference>
<evidence type="ECO:0000313" key="4">
    <source>
        <dbReference type="EMBL" id="MFC7613302.1"/>
    </source>
</evidence>
<dbReference type="EMBL" id="JBHTEY010000004">
    <property type="protein sequence ID" value="MFC7613302.1"/>
    <property type="molecule type" value="Genomic_DNA"/>
</dbReference>
<sequence>MSWIVAPEHQTEHPEWGPNTGADLVKRVLDVIASRPAVWNKTLFLLTYDEDGGFFDHVPPPAPPASDSQGRSTVAVTDELVGGEPIGLGVRVPMLVVSPWSRGGKVCSEVFDHTSVVRFLERWSGIAEPNISPWRRAVCGDLTSALDTASANVEYPALTPPVPTSGPRPTYPTPPATQAFPVPEPGVRPARPLPYRLAATGRVAADRFWIDFANTGTAGAHFYVYANAFRTDGPWRYTVAAGASLSDYWQSGTPAGAYDLTVHGPNGFVRRFSGNRVTATTAGNPNPEVALRVGDGVVHLVMTNAGSVAAEITVRANNRAGGPWTYAVAPGATVEDWFSVSGGMNGWYDLTATAPGFLRRFAGHVETGAESTSDPVMGSGPLAATVRSVDSQETAGEPGQAANAVDGRTTTIWHTKWYGGADPLPHEIVLDLGAARTVTGLRYLPRQDGSANGRIGRYELLLSSDGTTWGTPAAQGTFADDASAKTVRCWPTRARYVRLRALTEAGGRGPWTSAAEITPLGWA</sequence>
<dbReference type="PANTHER" id="PTHR31956:SF1">
    <property type="entry name" value="NON-SPECIFIC PHOSPHOLIPASE C1"/>
    <property type="match status" value="1"/>
</dbReference>
<evidence type="ECO:0000259" key="3">
    <source>
        <dbReference type="PROSITE" id="PS50022"/>
    </source>
</evidence>
<dbReference type="InterPro" id="IPR017850">
    <property type="entry name" value="Alkaline_phosphatase_core_sf"/>
</dbReference>
<dbReference type="Pfam" id="PF00754">
    <property type="entry name" value="F5_F8_type_C"/>
    <property type="match status" value="1"/>
</dbReference>
<comment type="caution">
    <text evidence="4">The sequence shown here is derived from an EMBL/GenBank/DDBJ whole genome shotgun (WGS) entry which is preliminary data.</text>
</comment>
<evidence type="ECO:0000256" key="2">
    <source>
        <dbReference type="ARBA" id="ARBA00023026"/>
    </source>
</evidence>
<name>A0ABW2THR9_9PSEU</name>
<evidence type="ECO:0000313" key="5">
    <source>
        <dbReference type="Proteomes" id="UP001596512"/>
    </source>
</evidence>
<gene>
    <name evidence="4" type="ORF">ACFQV2_06440</name>
</gene>
<protein>
    <submittedName>
        <fullName evidence="4">Phospholipase domain-containing protein</fullName>
    </submittedName>
</protein>
<dbReference type="PROSITE" id="PS50022">
    <property type="entry name" value="FA58C_3"/>
    <property type="match status" value="1"/>
</dbReference>
<dbReference type="SUPFAM" id="SSF49785">
    <property type="entry name" value="Galactose-binding domain-like"/>
    <property type="match status" value="1"/>
</dbReference>
<dbReference type="InterPro" id="IPR007312">
    <property type="entry name" value="Phosphoesterase"/>
</dbReference>
<dbReference type="Pfam" id="PF05506">
    <property type="entry name" value="PLipase_C_C"/>
    <property type="match status" value="2"/>
</dbReference>
<dbReference type="Pfam" id="PF04185">
    <property type="entry name" value="Phosphoesterase"/>
    <property type="match status" value="1"/>
</dbReference>
<proteinExistence type="predicted"/>
<dbReference type="Gene3D" id="2.60.120.260">
    <property type="entry name" value="Galactose-binding domain-like"/>
    <property type="match status" value="1"/>
</dbReference>
<evidence type="ECO:0000256" key="1">
    <source>
        <dbReference type="ARBA" id="ARBA00022801"/>
    </source>
</evidence>
<dbReference type="InterPro" id="IPR008979">
    <property type="entry name" value="Galactose-bd-like_sf"/>
</dbReference>
<dbReference type="Gene3D" id="3.40.720.10">
    <property type="entry name" value="Alkaline Phosphatase, subunit A"/>
    <property type="match status" value="1"/>
</dbReference>
<feature type="domain" description="F5/8 type C" evidence="3">
    <location>
        <begin position="372"/>
        <end position="522"/>
    </location>
</feature>
<organism evidence="4 5">
    <name type="scientific">Actinokineospora soli</name>
    <dbReference type="NCBI Taxonomy" id="1048753"/>
    <lineage>
        <taxon>Bacteria</taxon>
        <taxon>Bacillati</taxon>
        <taxon>Actinomycetota</taxon>
        <taxon>Actinomycetes</taxon>
        <taxon>Pseudonocardiales</taxon>
        <taxon>Pseudonocardiaceae</taxon>
        <taxon>Actinokineospora</taxon>
    </lineage>
</organism>
<dbReference type="PANTHER" id="PTHR31956">
    <property type="entry name" value="NON-SPECIFIC PHOSPHOLIPASE C4-RELATED"/>
    <property type="match status" value="1"/>
</dbReference>
<accession>A0ABW2THR9</accession>
<keyword evidence="2" id="KW-0843">Virulence</keyword>
<dbReference type="InterPro" id="IPR008475">
    <property type="entry name" value="PLipase_C_C"/>
</dbReference>
<dbReference type="InterPro" id="IPR000421">
    <property type="entry name" value="FA58C"/>
</dbReference>
<dbReference type="Proteomes" id="UP001596512">
    <property type="component" value="Unassembled WGS sequence"/>
</dbReference>